<reference evidence="2 3" key="1">
    <citation type="submission" date="2018-06" db="EMBL/GenBank/DDBJ databases">
        <title>Genomic Encyclopedia of Archaeal and Bacterial Type Strains, Phase II (KMG-II): from individual species to whole genera.</title>
        <authorList>
            <person name="Goeker M."/>
        </authorList>
    </citation>
    <scope>NUCLEOTIDE SEQUENCE [LARGE SCALE GENOMIC DNA]</scope>
    <source>
        <strain evidence="2 3">DSM 15361</strain>
    </source>
</reference>
<dbReference type="RefSeq" id="WP_111539497.1">
    <property type="nucleotide sequence ID" value="NZ_QKYV01000001.1"/>
</dbReference>
<name>A0A2W7IWD6_9FLAO</name>
<organism evidence="2 3">
    <name type="scientific">Mesonia algae</name>
    <dbReference type="NCBI Taxonomy" id="213248"/>
    <lineage>
        <taxon>Bacteria</taxon>
        <taxon>Pseudomonadati</taxon>
        <taxon>Bacteroidota</taxon>
        <taxon>Flavobacteriia</taxon>
        <taxon>Flavobacteriales</taxon>
        <taxon>Flavobacteriaceae</taxon>
        <taxon>Mesonia</taxon>
    </lineage>
</organism>
<accession>A0A2W7IWD6</accession>
<gene>
    <name evidence="2" type="ORF">LX95_00132</name>
</gene>
<feature type="chain" id="PRO_5015871565" description="Lipoprotein" evidence="1">
    <location>
        <begin position="19"/>
        <end position="221"/>
    </location>
</feature>
<sequence>MKKIFLIALLSLFVISCGDDIETNTPSIQGEVEDIFFRSGSSVATLNEDGSVTLTGSSSDEVVTLTASAYEEGIYSFGGSVTNEATFEDFNGVLYLTGENGDGEIEITKIEGGRLSGEFYFNALENGVGDTINFSKGSFFDVPLTNPGTPSTPGSDLDCEEAQNIRLAAKLAYDNVDPNNAEQLQLVCNAYRNALNQEIDTCGDESGDLQAILDTLGSCES</sequence>
<dbReference type="PROSITE" id="PS51257">
    <property type="entry name" value="PROKAR_LIPOPROTEIN"/>
    <property type="match status" value="1"/>
</dbReference>
<protein>
    <recommendedName>
        <fullName evidence="4">Lipoprotein</fullName>
    </recommendedName>
</protein>
<evidence type="ECO:0000256" key="1">
    <source>
        <dbReference type="SAM" id="SignalP"/>
    </source>
</evidence>
<dbReference type="EMBL" id="QKYV01000001">
    <property type="protein sequence ID" value="PZW43807.1"/>
    <property type="molecule type" value="Genomic_DNA"/>
</dbReference>
<dbReference type="Proteomes" id="UP000249542">
    <property type="component" value="Unassembled WGS sequence"/>
</dbReference>
<evidence type="ECO:0008006" key="4">
    <source>
        <dbReference type="Google" id="ProtNLM"/>
    </source>
</evidence>
<dbReference type="Pfam" id="PF19765">
    <property type="entry name" value="DUF6252"/>
    <property type="match status" value="1"/>
</dbReference>
<evidence type="ECO:0000313" key="3">
    <source>
        <dbReference type="Proteomes" id="UP000249542"/>
    </source>
</evidence>
<evidence type="ECO:0000313" key="2">
    <source>
        <dbReference type="EMBL" id="PZW43807.1"/>
    </source>
</evidence>
<proteinExistence type="predicted"/>
<feature type="signal peptide" evidence="1">
    <location>
        <begin position="1"/>
        <end position="18"/>
    </location>
</feature>
<dbReference type="AlphaFoldDB" id="A0A2W7IWD6"/>
<comment type="caution">
    <text evidence="2">The sequence shown here is derived from an EMBL/GenBank/DDBJ whole genome shotgun (WGS) entry which is preliminary data.</text>
</comment>
<keyword evidence="1" id="KW-0732">Signal</keyword>
<dbReference type="InterPro" id="IPR046219">
    <property type="entry name" value="DUF6252"/>
</dbReference>
<keyword evidence="3" id="KW-1185">Reference proteome</keyword>